<dbReference type="AlphaFoldDB" id="E9AX80"/>
<gene>
    <name evidence="6" type="ORF">LMXM_24_2340</name>
</gene>
<dbReference type="SUPFAM" id="SSF75217">
    <property type="entry name" value="alpha/beta knot"/>
    <property type="match status" value="2"/>
</dbReference>
<organism evidence="6 7">
    <name type="scientific">Leishmania mexicana (strain MHOM/GT/2001/U1103)</name>
    <dbReference type="NCBI Taxonomy" id="929439"/>
    <lineage>
        <taxon>Eukaryota</taxon>
        <taxon>Discoba</taxon>
        <taxon>Euglenozoa</taxon>
        <taxon>Kinetoplastea</taxon>
        <taxon>Metakinetoplastina</taxon>
        <taxon>Trypanosomatida</taxon>
        <taxon>Trypanosomatidae</taxon>
        <taxon>Leishmaniinae</taxon>
        <taxon>Leishmania</taxon>
    </lineage>
</organism>
<dbReference type="RefSeq" id="XP_003876052.1">
    <property type="nucleotide sequence ID" value="XM_003876003.1"/>
</dbReference>
<dbReference type="GeneID" id="13454503"/>
<evidence type="ECO:0000256" key="2">
    <source>
        <dbReference type="ARBA" id="ARBA00022603"/>
    </source>
</evidence>
<dbReference type="GO" id="GO:0008173">
    <property type="term" value="F:RNA methyltransferase activity"/>
    <property type="evidence" value="ECO:0007669"/>
    <property type="project" value="InterPro"/>
</dbReference>
<dbReference type="GO" id="GO:0005829">
    <property type="term" value="C:cytosol"/>
    <property type="evidence" value="ECO:0007669"/>
    <property type="project" value="TreeGrafter"/>
</dbReference>
<proteinExistence type="inferred from homology"/>
<dbReference type="EMBL" id="FR799577">
    <property type="protein sequence ID" value="CBZ27567.1"/>
    <property type="molecule type" value="Genomic_DNA"/>
</dbReference>
<protein>
    <recommendedName>
        <fullName evidence="5">tRNA/rRNA methyltransferase SpoU type domain-containing protein</fullName>
    </recommendedName>
</protein>
<dbReference type="InterPro" id="IPR001537">
    <property type="entry name" value="SpoU_MeTrfase"/>
</dbReference>
<dbReference type="PANTHER" id="PTHR42786">
    <property type="entry name" value="TRNA/RRNA METHYLTRANSFERASE"/>
    <property type="match status" value="1"/>
</dbReference>
<feature type="domain" description="tRNA/rRNA methyltransferase SpoU type" evidence="5">
    <location>
        <begin position="38"/>
        <end position="178"/>
    </location>
</feature>
<dbReference type="OrthoDB" id="278013at2759"/>
<keyword evidence="2" id="KW-0489">Methyltransferase</keyword>
<sequence length="479" mass="54177">MFFPSLRRLAQKDFDAWGYHIQWPQNQILSPLTGKVDFVVEDIKFAYNAWSLLRLAMFFGVKHPKVLSNMTTTTPSMDIMLSGNRLFFMHSHVKAHLNQSKVRIALTPNHPRAFPVQELVWETHCRFHDRQSAGVQLVLGMENGLSQEVVDACNLCTYIPQYGSVGSLSMLSALAIAAHSTWRAVVREDGTTFHTSLAFHDPSHGHMPLSNSPDRVRHSLPHEMNLLGCSNAAIKALLEERRRTYDLQVSVLIYNELGDRNIGAVIRNANVFNCEYVAIVNRRRFNRRGAIGTHKVMNVLFFDTVNDDAARQRFEGYEVWLLYPYYPNLVMYEAEGKEDASSNSSTFVRHEDPVLQAWGATQHQLTSEHPLVVLYPHLCQQTVFLDDDRSLASCVQDVKRRKLRGILLAVPEEGCSPHPCFCKLSHRVVYVTSPSFLPHQTQRGLNPALSTAIALERLRCAVDSLCLTSWPNGPGSHCV</sequence>
<evidence type="ECO:0000259" key="5">
    <source>
        <dbReference type="Pfam" id="PF00588"/>
    </source>
</evidence>
<evidence type="ECO:0000313" key="7">
    <source>
        <dbReference type="Proteomes" id="UP000007259"/>
    </source>
</evidence>
<comment type="similarity">
    <text evidence="1">Belongs to the class IV-like SAM-binding methyltransferase superfamily. RNA methyltransferase TrmH family.</text>
</comment>
<dbReference type="InterPro" id="IPR004384">
    <property type="entry name" value="RNA_MeTrfase_TrmJ/LasT"/>
</dbReference>
<evidence type="ECO:0000256" key="3">
    <source>
        <dbReference type="ARBA" id="ARBA00022679"/>
    </source>
</evidence>
<evidence type="ECO:0000313" key="6">
    <source>
        <dbReference type="EMBL" id="CBZ27567.1"/>
    </source>
</evidence>
<dbReference type="Pfam" id="PF00588">
    <property type="entry name" value="SpoU_methylase"/>
    <property type="match status" value="1"/>
</dbReference>
<keyword evidence="7" id="KW-1185">Reference proteome</keyword>
<accession>E9AX80</accession>
<dbReference type="Proteomes" id="UP000007259">
    <property type="component" value="Chromosome 24"/>
</dbReference>
<dbReference type="InterPro" id="IPR029026">
    <property type="entry name" value="tRNA_m1G_MTases_N"/>
</dbReference>
<dbReference type="KEGG" id="lmi:LMXM_24_2340"/>
<keyword evidence="3" id="KW-0808">Transferase</keyword>
<dbReference type="VEuPathDB" id="TriTrypDB:LmxM.24.2340"/>
<name>E9AX80_LEIMU</name>
<dbReference type="InterPro" id="IPR029028">
    <property type="entry name" value="Alpha/beta_knot_MTases"/>
</dbReference>
<dbReference type="GO" id="GO:0002128">
    <property type="term" value="P:tRNA nucleoside ribose methylation"/>
    <property type="evidence" value="ECO:0007669"/>
    <property type="project" value="TreeGrafter"/>
</dbReference>
<dbReference type="OMA" id="WLLYPYY"/>
<dbReference type="GO" id="GO:0003723">
    <property type="term" value="F:RNA binding"/>
    <property type="evidence" value="ECO:0007669"/>
    <property type="project" value="InterPro"/>
</dbReference>
<dbReference type="Gene3D" id="3.40.1280.10">
    <property type="match status" value="2"/>
</dbReference>
<keyword evidence="4" id="KW-0949">S-adenosyl-L-methionine</keyword>
<dbReference type="PANTHER" id="PTHR42786:SF2">
    <property type="entry name" value="TRNA (CYTIDINE_URIDINE-2'-O-)-METHYLTRANSFERASE TRMJ"/>
    <property type="match status" value="1"/>
</dbReference>
<dbReference type="PhylomeDB" id="E9AX80"/>
<evidence type="ECO:0000256" key="4">
    <source>
        <dbReference type="ARBA" id="ARBA00022691"/>
    </source>
</evidence>
<reference evidence="6 7" key="1">
    <citation type="journal article" date="2011" name="Genome Res.">
        <title>Chromosome and gene copy number variation allow major structural change between species and strains of Leishmania.</title>
        <authorList>
            <person name="Rogers M.B."/>
            <person name="Hilley J.D."/>
            <person name="Dickens N.J."/>
            <person name="Wilkes J."/>
            <person name="Bates P.A."/>
            <person name="Depledge D.P."/>
            <person name="Harris D."/>
            <person name="Her Y."/>
            <person name="Herzyk P."/>
            <person name="Imamura H."/>
            <person name="Otto T.D."/>
            <person name="Sanders M."/>
            <person name="Seeger K."/>
            <person name="Dujardin J.C."/>
            <person name="Berriman M."/>
            <person name="Smith D.F."/>
            <person name="Hertz-Fowler C."/>
            <person name="Mottram J.C."/>
        </authorList>
    </citation>
    <scope>NUCLEOTIDE SEQUENCE [LARGE SCALE GENOMIC DNA]</scope>
    <source>
        <strain evidence="6 7">MHOM/GT/2001/U1103</strain>
    </source>
</reference>
<evidence type="ECO:0000256" key="1">
    <source>
        <dbReference type="ARBA" id="ARBA00007228"/>
    </source>
</evidence>